<evidence type="ECO:0000313" key="2">
    <source>
        <dbReference type="EMBL" id="AHI30488.1"/>
    </source>
</evidence>
<dbReference type="SUPFAM" id="SSF88713">
    <property type="entry name" value="Glycoside hydrolase/deacetylase"/>
    <property type="match status" value="1"/>
</dbReference>
<evidence type="ECO:0000313" key="3">
    <source>
        <dbReference type="Proteomes" id="UP000035081"/>
    </source>
</evidence>
<dbReference type="Pfam" id="PF23019">
    <property type="entry name" value="DUF7033"/>
    <property type="match status" value="1"/>
</dbReference>
<feature type="domain" description="DUF7033" evidence="1">
    <location>
        <begin position="100"/>
        <end position="188"/>
    </location>
</feature>
<dbReference type="EMBL" id="CP007152">
    <property type="protein sequence ID" value="AHI30488.1"/>
    <property type="molecule type" value="Genomic_DNA"/>
</dbReference>
<dbReference type="HOGENOM" id="CLU_046673_1_0_6"/>
<dbReference type="Gene3D" id="3.20.20.370">
    <property type="entry name" value="Glycoside hydrolase/deacetylase"/>
    <property type="match status" value="1"/>
</dbReference>
<reference evidence="2 3" key="1">
    <citation type="journal article" date="2014" name="Genome Announc.">
        <title>Draft Genome Sequences of Marinobacter similis A3d10T and Marinobacter salarius R9SW1T.</title>
        <authorList>
            <person name="Ivanova E.P."/>
            <person name="Ng H.J."/>
            <person name="Webb H.K."/>
            <person name="Feng G."/>
            <person name="Oshima K."/>
            <person name="Hattori M."/>
            <person name="Ohkuma M."/>
            <person name="Sergeev A.F."/>
            <person name="Mikhailov V.V."/>
            <person name="Crawford R.J."/>
            <person name="Sawabe T."/>
        </authorList>
    </citation>
    <scope>NUCLEOTIDE SEQUENCE [LARGE SCALE GENOMIC DNA]</scope>
    <source>
        <strain evidence="3">A3d10 and R9SW1</strain>
    </source>
</reference>
<sequence length="449" mass="52311">MYTENALLWLETLFFERFGAQFSLKEAEDSLVLNMPERLGRVIFDRLEPMFHQSSSGFPVDHWDAESEGFVVCIDSKIPAPGSHKLSLPLVDYSHREARVHFDIIGLTYWMLTRKEEIGRKDLDNHYRFPATSSHAFQHDYLERPIVDEWLNILGQIIQRVWPQLELKKHNFEVKVSHDVDSPARYAFQKPRRLLRTVGGDIIVRKDLRSALMGSWMWLNSRREIHPCDPVNTFDWLMRQSEKNGLTSAFYFICGRTETAKDAQYDPEMPQIRALMRQIHSRGHEIGLHPSYNTFNCPDEIRKEAQRLKRVCDEEGIDQRVWGGRMHFLRWDQAITPKAWADAGLSYDSTLSYADRPGFRCGTCFEYPAFDVTTDQALPLRIRPLVAMDCTVIAERYLGLGSTEAAFLKFNELKNKCRAVGGLFTLLWHNSFFNTTEDFNIYRRLISNN</sequence>
<dbReference type="CDD" id="cd10931">
    <property type="entry name" value="CE4_u7"/>
    <property type="match status" value="1"/>
</dbReference>
<protein>
    <submittedName>
        <fullName evidence="2">Polysaccharide deacetylase</fullName>
    </submittedName>
</protein>
<name>W5YVJ0_9GAMM</name>
<dbReference type="Proteomes" id="UP000035081">
    <property type="component" value="Chromosome"/>
</dbReference>
<dbReference type="InterPro" id="IPR011330">
    <property type="entry name" value="Glyco_hydro/deAcase_b/a-brl"/>
</dbReference>
<organism evidence="2 3">
    <name type="scientific">Marinobacter salarius</name>
    <dbReference type="NCBI Taxonomy" id="1420917"/>
    <lineage>
        <taxon>Bacteria</taxon>
        <taxon>Pseudomonadati</taxon>
        <taxon>Pseudomonadota</taxon>
        <taxon>Gammaproteobacteria</taxon>
        <taxon>Pseudomonadales</taxon>
        <taxon>Marinobacteraceae</taxon>
        <taxon>Marinobacter</taxon>
    </lineage>
</organism>
<dbReference type="GO" id="GO:0005975">
    <property type="term" value="P:carbohydrate metabolic process"/>
    <property type="evidence" value="ECO:0007669"/>
    <property type="project" value="InterPro"/>
</dbReference>
<evidence type="ECO:0000259" key="1">
    <source>
        <dbReference type="Pfam" id="PF23019"/>
    </source>
</evidence>
<dbReference type="InterPro" id="IPR054297">
    <property type="entry name" value="DUF7033"/>
</dbReference>
<gene>
    <name evidence="2" type="ORF">AU15_01165</name>
</gene>
<accession>W5YVJ0</accession>
<dbReference type="AlphaFoldDB" id="W5YVJ0"/>
<dbReference type="KEGG" id="msr:AU15_01165"/>
<proteinExistence type="predicted"/>